<protein>
    <submittedName>
        <fullName evidence="1">Uncharacterized protein</fullName>
    </submittedName>
</protein>
<dbReference type="Proteomes" id="UP001560293">
    <property type="component" value="Unassembled WGS sequence"/>
</dbReference>
<evidence type="ECO:0000313" key="2">
    <source>
        <dbReference type="Proteomes" id="UP001560293"/>
    </source>
</evidence>
<dbReference type="EMBL" id="JBFTEZ010000002">
    <property type="protein sequence ID" value="MEX6464869.1"/>
    <property type="molecule type" value="Genomic_DNA"/>
</dbReference>
<comment type="caution">
    <text evidence="1">The sequence shown here is derived from an EMBL/GenBank/DDBJ whole genome shotgun (WGS) entry which is preliminary data.</text>
</comment>
<proteinExistence type="predicted"/>
<keyword evidence="2" id="KW-1185">Reference proteome</keyword>
<dbReference type="RefSeq" id="WP_369141587.1">
    <property type="nucleotide sequence ID" value="NZ_JBFTEZ010000002.1"/>
</dbReference>
<reference evidence="2" key="1">
    <citation type="submission" date="2024-07" db="EMBL/GenBank/DDBJ databases">
        <title>Pseudomonas strain that inhibits Aeromonas fish pathogens.</title>
        <authorList>
            <person name="Wildschutte H."/>
        </authorList>
    </citation>
    <scope>NUCLEOTIDE SEQUENCE [LARGE SCALE GENOMIC DNA]</scope>
    <source>
        <strain evidence="2">n60</strain>
    </source>
</reference>
<sequence>MSELGGEVHDLAGAQVEGAVRQPELDAAAQQLHEDRVEGGVIR</sequence>
<organism evidence="1 2">
    <name type="scientific">Dietzia cinnamea</name>
    <dbReference type="NCBI Taxonomy" id="321318"/>
    <lineage>
        <taxon>Bacteria</taxon>
        <taxon>Bacillati</taxon>
        <taxon>Actinomycetota</taxon>
        <taxon>Actinomycetes</taxon>
        <taxon>Mycobacteriales</taxon>
        <taxon>Dietziaceae</taxon>
        <taxon>Dietzia</taxon>
    </lineage>
</organism>
<gene>
    <name evidence="1" type="ORF">AB6N35_11055</name>
</gene>
<name>A0ABV3YIR3_9ACTN</name>
<accession>A0ABV3YIR3</accession>
<evidence type="ECO:0000313" key="1">
    <source>
        <dbReference type="EMBL" id="MEX6464869.1"/>
    </source>
</evidence>